<dbReference type="RefSeq" id="XP_015512300.2">
    <property type="nucleotide sequence ID" value="XM_015656814.2"/>
</dbReference>
<dbReference type="RefSeq" id="XP_015512299.2">
    <property type="nucleotide sequence ID" value="XM_015656813.2"/>
</dbReference>
<dbReference type="KEGG" id="nlo:107218800"/>
<evidence type="ECO:0000313" key="4">
    <source>
        <dbReference type="RefSeq" id="XP_015512300.2"/>
    </source>
</evidence>
<name>A0A6J0BBJ7_NEOLC</name>
<reference evidence="3 4" key="1">
    <citation type="submission" date="2025-05" db="UniProtKB">
        <authorList>
            <consortium name="RefSeq"/>
        </authorList>
    </citation>
    <scope>IDENTIFICATION</scope>
    <source>
        <tissue evidence="3 4">Thorax and Abdomen</tissue>
    </source>
</reference>
<dbReference type="OrthoDB" id="6620016at2759"/>
<accession>A0A6J0BBJ7</accession>
<protein>
    <submittedName>
        <fullName evidence="3 4">Uncharacterized protein LOC107218800</fullName>
    </submittedName>
</protein>
<evidence type="ECO:0000313" key="3">
    <source>
        <dbReference type="RefSeq" id="XP_015512299.2"/>
    </source>
</evidence>
<evidence type="ECO:0000313" key="2">
    <source>
        <dbReference type="Proteomes" id="UP000829291"/>
    </source>
</evidence>
<feature type="region of interest" description="Disordered" evidence="1">
    <location>
        <begin position="1"/>
        <end position="89"/>
    </location>
</feature>
<organism evidence="2 3">
    <name type="scientific">Neodiprion lecontei</name>
    <name type="common">Redheaded pine sawfly</name>
    <dbReference type="NCBI Taxonomy" id="441921"/>
    <lineage>
        <taxon>Eukaryota</taxon>
        <taxon>Metazoa</taxon>
        <taxon>Ecdysozoa</taxon>
        <taxon>Arthropoda</taxon>
        <taxon>Hexapoda</taxon>
        <taxon>Insecta</taxon>
        <taxon>Pterygota</taxon>
        <taxon>Neoptera</taxon>
        <taxon>Endopterygota</taxon>
        <taxon>Hymenoptera</taxon>
        <taxon>Tenthredinoidea</taxon>
        <taxon>Diprionidae</taxon>
        <taxon>Diprioninae</taxon>
        <taxon>Neodiprion</taxon>
    </lineage>
</organism>
<dbReference type="GeneID" id="107218800"/>
<dbReference type="Proteomes" id="UP000829291">
    <property type="component" value="Chromosome 1"/>
</dbReference>
<feature type="compositionally biased region" description="Polar residues" evidence="1">
    <location>
        <begin position="16"/>
        <end position="34"/>
    </location>
</feature>
<evidence type="ECO:0000256" key="1">
    <source>
        <dbReference type="SAM" id="MobiDB-lite"/>
    </source>
</evidence>
<proteinExistence type="predicted"/>
<keyword evidence="2" id="KW-1185">Reference proteome</keyword>
<dbReference type="AlphaFoldDB" id="A0A6J0BBJ7"/>
<feature type="compositionally biased region" description="Polar residues" evidence="1">
    <location>
        <begin position="45"/>
        <end position="58"/>
    </location>
</feature>
<gene>
    <name evidence="3 4" type="primary">LOC107218800</name>
</gene>
<sequence length="275" mass="30756">MSDNVEAVCNAGGDSGAQTITEINTSPPVQNTGDNVVVPPLDASAESNAEQKVSSSSPIVEPQSPEKEESNKSSENTIKQNGKESSEVSKLELEIQKRIHERDNYKKKLTDTERRLNALQASYNAVTSGEGDEITLRREKEDLKNMLTQTQLMLDDRGRLITNQQTQISALSKQVSSLKEVVAITKDLLNIRNMEVKHLQDDVDSMESKITAEREKHNLMMNKMDSAVRLNADLKKEYETQLHLFQDLRGKYEQKVTLLSEENRALEAANQSAVV</sequence>